<organism evidence="1 2">
    <name type="scientific">Mycobacteroides abscessus subsp. massiliense</name>
    <dbReference type="NCBI Taxonomy" id="1962118"/>
    <lineage>
        <taxon>Bacteria</taxon>
        <taxon>Bacillati</taxon>
        <taxon>Actinomycetota</taxon>
        <taxon>Actinomycetes</taxon>
        <taxon>Mycobacteriales</taxon>
        <taxon>Mycobacteriaceae</taxon>
        <taxon>Mycobacteroides</taxon>
        <taxon>Mycobacteroides abscessus</taxon>
    </lineage>
</organism>
<evidence type="ECO:0000313" key="2">
    <source>
        <dbReference type="Proteomes" id="UP000190074"/>
    </source>
</evidence>
<sequence length="86" mass="9425">MTESSADRNKLVARARELECFPDPERHTDAELADAIGAEEAAIKWLNRYDSLPTEAAKTAAVHQLNQALATYREVSVNDAAEPNGE</sequence>
<gene>
    <name evidence="1" type="ORF">SAMEA2259716_01808</name>
</gene>
<dbReference type="EMBL" id="FVGW01000002">
    <property type="protein sequence ID" value="SKL84047.1"/>
    <property type="molecule type" value="Genomic_DNA"/>
</dbReference>
<dbReference type="Proteomes" id="UP000190074">
    <property type="component" value="Unassembled WGS sequence"/>
</dbReference>
<dbReference type="RefSeq" id="WP_131830243.1">
    <property type="nucleotide sequence ID" value="NZ_FVGW01000002.1"/>
</dbReference>
<dbReference type="AlphaFoldDB" id="A0A1U0TF41"/>
<reference evidence="1 2" key="1">
    <citation type="submission" date="2016-11" db="EMBL/GenBank/DDBJ databases">
        <authorList>
            <consortium name="Pathogen Informatics"/>
        </authorList>
    </citation>
    <scope>NUCLEOTIDE SEQUENCE [LARGE SCALE GENOMIC DNA]</scope>
    <source>
        <strain evidence="1 2">911</strain>
    </source>
</reference>
<protein>
    <submittedName>
        <fullName evidence="1">Uncharacterized protein</fullName>
    </submittedName>
</protein>
<accession>A0A1U0TF41</accession>
<name>A0A1U0TF41_9MYCO</name>
<proteinExistence type="predicted"/>
<evidence type="ECO:0000313" key="1">
    <source>
        <dbReference type="EMBL" id="SKL84047.1"/>
    </source>
</evidence>